<dbReference type="SMART" id="SM00086">
    <property type="entry name" value="PAC"/>
    <property type="match status" value="1"/>
</dbReference>
<keyword evidence="5" id="KW-1185">Reference proteome</keyword>
<dbReference type="PANTHER" id="PTHR46663:SF3">
    <property type="entry name" value="SLL0267 PROTEIN"/>
    <property type="match status" value="1"/>
</dbReference>
<feature type="domain" description="PAC" evidence="2">
    <location>
        <begin position="99"/>
        <end position="151"/>
    </location>
</feature>
<organism evidence="4 5">
    <name type="scientific">Paludibacterium purpuratum</name>
    <dbReference type="NCBI Taxonomy" id="1144873"/>
    <lineage>
        <taxon>Bacteria</taxon>
        <taxon>Pseudomonadati</taxon>
        <taxon>Pseudomonadota</taxon>
        <taxon>Betaproteobacteria</taxon>
        <taxon>Neisseriales</taxon>
        <taxon>Chromobacteriaceae</taxon>
        <taxon>Paludibacterium</taxon>
    </lineage>
</organism>
<dbReference type="InterPro" id="IPR000160">
    <property type="entry name" value="GGDEF_dom"/>
</dbReference>
<dbReference type="InterPro" id="IPR029787">
    <property type="entry name" value="Nucleotide_cyclase"/>
</dbReference>
<dbReference type="Gene3D" id="3.30.70.270">
    <property type="match status" value="1"/>
</dbReference>
<evidence type="ECO:0000259" key="1">
    <source>
        <dbReference type="PROSITE" id="PS50112"/>
    </source>
</evidence>
<dbReference type="RefSeq" id="WP_133678122.1">
    <property type="nucleotide sequence ID" value="NZ_SNZP01000001.1"/>
</dbReference>
<dbReference type="CDD" id="cd01949">
    <property type="entry name" value="GGDEF"/>
    <property type="match status" value="1"/>
</dbReference>
<dbReference type="CDD" id="cd00130">
    <property type="entry name" value="PAS"/>
    <property type="match status" value="1"/>
</dbReference>
<dbReference type="EMBL" id="SNZP01000001">
    <property type="protein sequence ID" value="TDR82796.1"/>
    <property type="molecule type" value="Genomic_DNA"/>
</dbReference>
<dbReference type="NCBIfam" id="TIGR00254">
    <property type="entry name" value="GGDEF"/>
    <property type="match status" value="1"/>
</dbReference>
<dbReference type="AlphaFoldDB" id="A0A4R7BGE8"/>
<dbReference type="SUPFAM" id="SSF55785">
    <property type="entry name" value="PYP-like sensor domain (PAS domain)"/>
    <property type="match status" value="1"/>
</dbReference>
<dbReference type="Pfam" id="PF13426">
    <property type="entry name" value="PAS_9"/>
    <property type="match status" value="1"/>
</dbReference>
<dbReference type="SMART" id="SM00091">
    <property type="entry name" value="PAS"/>
    <property type="match status" value="1"/>
</dbReference>
<dbReference type="PROSITE" id="PS50112">
    <property type="entry name" value="PAS"/>
    <property type="match status" value="1"/>
</dbReference>
<reference evidence="4 5" key="1">
    <citation type="submission" date="2019-03" db="EMBL/GenBank/DDBJ databases">
        <title>Genomic Encyclopedia of Type Strains, Phase III (KMG-III): the genomes of soil and plant-associated and newly described type strains.</title>
        <authorList>
            <person name="Whitman W."/>
        </authorList>
    </citation>
    <scope>NUCLEOTIDE SEQUENCE [LARGE SCALE GENOMIC DNA]</scope>
    <source>
        <strain evidence="4 5">CECT 8976</strain>
    </source>
</reference>
<evidence type="ECO:0000313" key="5">
    <source>
        <dbReference type="Proteomes" id="UP000295611"/>
    </source>
</evidence>
<dbReference type="Pfam" id="PF00990">
    <property type="entry name" value="GGDEF"/>
    <property type="match status" value="1"/>
</dbReference>
<gene>
    <name evidence="4" type="ORF">DFP86_101185</name>
</gene>
<dbReference type="SMART" id="SM00267">
    <property type="entry name" value="GGDEF"/>
    <property type="match status" value="1"/>
</dbReference>
<dbReference type="Proteomes" id="UP000295611">
    <property type="component" value="Unassembled WGS sequence"/>
</dbReference>
<accession>A0A4R7BGE8</accession>
<proteinExistence type="predicted"/>
<dbReference type="InterPro" id="IPR000014">
    <property type="entry name" value="PAS"/>
</dbReference>
<dbReference type="NCBIfam" id="TIGR00229">
    <property type="entry name" value="sensory_box"/>
    <property type="match status" value="1"/>
</dbReference>
<dbReference type="InterPro" id="IPR001610">
    <property type="entry name" value="PAC"/>
</dbReference>
<dbReference type="SUPFAM" id="SSF55073">
    <property type="entry name" value="Nucleotide cyclase"/>
    <property type="match status" value="1"/>
</dbReference>
<evidence type="ECO:0000313" key="4">
    <source>
        <dbReference type="EMBL" id="TDR82796.1"/>
    </source>
</evidence>
<dbReference type="InterPro" id="IPR052163">
    <property type="entry name" value="DGC-Regulatory_Protein"/>
</dbReference>
<dbReference type="PROSITE" id="PS50887">
    <property type="entry name" value="GGDEF"/>
    <property type="match status" value="1"/>
</dbReference>
<protein>
    <submittedName>
        <fullName evidence="4">PAS domain S-box-containing protein/diguanylate cyclase (GGDEF)-like protein</fullName>
    </submittedName>
</protein>
<dbReference type="Gene3D" id="3.30.450.20">
    <property type="entry name" value="PAS domain"/>
    <property type="match status" value="1"/>
</dbReference>
<sequence length="319" mass="35367">MNSMGAANKEIVEHDNSCKKWSVQTRLRLADSLFTSVSEGVCITDNEQRILEINQTLCNITGFSSSEILGRTPKIFASEIHSKLFFDTMWLAICKQGQWQGEVWNRNGSGGLYAIRLNISAVYDSNQKITHYVGIMGDVTQQKLDLAAITKSANIDSLTGLPNRLLFTDRLLQAISQADRNKAQIAVCFLDMDHFKNINDIHGHQSGDIVLKEIARRLTLTIRAGDTAARLGGDEFVLLLWGVEKKFDCNMLLERVRHLICQPIILPDTTIFPATSMGVAIYPSDAVLPDVLVALADAAMYRAKTSGGNRTIYHHKGAD</sequence>
<dbReference type="InterPro" id="IPR035965">
    <property type="entry name" value="PAS-like_dom_sf"/>
</dbReference>
<dbReference type="InterPro" id="IPR000700">
    <property type="entry name" value="PAS-assoc_C"/>
</dbReference>
<feature type="domain" description="GGDEF" evidence="3">
    <location>
        <begin position="183"/>
        <end position="316"/>
    </location>
</feature>
<dbReference type="PANTHER" id="PTHR46663">
    <property type="entry name" value="DIGUANYLATE CYCLASE DGCT-RELATED"/>
    <property type="match status" value="1"/>
</dbReference>
<dbReference type="PROSITE" id="PS50113">
    <property type="entry name" value="PAC"/>
    <property type="match status" value="1"/>
</dbReference>
<dbReference type="InterPro" id="IPR043128">
    <property type="entry name" value="Rev_trsase/Diguanyl_cyclase"/>
</dbReference>
<name>A0A4R7BGE8_9NEIS</name>
<feature type="domain" description="PAS" evidence="1">
    <location>
        <begin position="26"/>
        <end position="72"/>
    </location>
</feature>
<evidence type="ECO:0000259" key="3">
    <source>
        <dbReference type="PROSITE" id="PS50887"/>
    </source>
</evidence>
<dbReference type="OrthoDB" id="9813903at2"/>
<evidence type="ECO:0000259" key="2">
    <source>
        <dbReference type="PROSITE" id="PS50113"/>
    </source>
</evidence>
<comment type="caution">
    <text evidence="4">The sequence shown here is derived from an EMBL/GenBank/DDBJ whole genome shotgun (WGS) entry which is preliminary data.</text>
</comment>